<evidence type="ECO:0000256" key="4">
    <source>
        <dbReference type="ARBA" id="ARBA00022741"/>
    </source>
</evidence>
<gene>
    <name evidence="8" type="ORF">VHEMI08107</name>
</gene>
<evidence type="ECO:0000256" key="6">
    <source>
        <dbReference type="ARBA" id="ARBA00048539"/>
    </source>
</evidence>
<feature type="domain" description="tRNA(Ile)-lysidine/2-thiocytidine synthase N-terminal" evidence="7">
    <location>
        <begin position="46"/>
        <end position="196"/>
    </location>
</feature>
<dbReference type="InterPro" id="IPR014729">
    <property type="entry name" value="Rossmann-like_a/b/a_fold"/>
</dbReference>
<keyword evidence="3" id="KW-0819">tRNA processing</keyword>
<dbReference type="GO" id="GO:0008033">
    <property type="term" value="P:tRNA processing"/>
    <property type="evidence" value="ECO:0007669"/>
    <property type="project" value="UniProtKB-KW"/>
</dbReference>
<name>A0A0A1TCE1_9HYPO</name>
<evidence type="ECO:0000256" key="5">
    <source>
        <dbReference type="ARBA" id="ARBA00022840"/>
    </source>
</evidence>
<dbReference type="Pfam" id="PF01171">
    <property type="entry name" value="ATP_bind_3"/>
    <property type="match status" value="2"/>
</dbReference>
<dbReference type="HAMAP" id="MF_01161">
    <property type="entry name" value="tRNA_Ile_lys_synt"/>
    <property type="match status" value="1"/>
</dbReference>
<proteinExistence type="inferred from homology"/>
<dbReference type="InterPro" id="IPR011063">
    <property type="entry name" value="TilS/TtcA_N"/>
</dbReference>
<evidence type="ECO:0000256" key="2">
    <source>
        <dbReference type="ARBA" id="ARBA00022598"/>
    </source>
</evidence>
<dbReference type="Gene3D" id="3.40.50.620">
    <property type="entry name" value="HUPs"/>
    <property type="match status" value="1"/>
</dbReference>
<dbReference type="GO" id="GO:0032267">
    <property type="term" value="F:tRNA(Ile)-lysidine synthase activity"/>
    <property type="evidence" value="ECO:0007669"/>
    <property type="project" value="UniProtKB-EC"/>
</dbReference>
<dbReference type="InterPro" id="IPR012795">
    <property type="entry name" value="tRNA_Ile_lys_synt_N"/>
</dbReference>
<evidence type="ECO:0000313" key="9">
    <source>
        <dbReference type="Proteomes" id="UP000039046"/>
    </source>
</evidence>
<dbReference type="GO" id="GO:0005524">
    <property type="term" value="F:ATP binding"/>
    <property type="evidence" value="ECO:0007669"/>
    <property type="project" value="UniProtKB-KW"/>
</dbReference>
<protein>
    <recommendedName>
        <fullName evidence="1">tRNA(Ile)-lysidine synthetase</fullName>
        <ecNumber evidence="1">6.3.4.19</ecNumber>
    </recommendedName>
</protein>
<dbReference type="NCBIfam" id="TIGR02432">
    <property type="entry name" value="lysidine_TilS_N"/>
    <property type="match status" value="1"/>
</dbReference>
<dbReference type="HOGENOM" id="CLU_015599_0_0_1"/>
<keyword evidence="4" id="KW-0547">Nucleotide-binding</keyword>
<dbReference type="EC" id="6.3.4.19" evidence="1"/>
<keyword evidence="5" id="KW-0067">ATP-binding</keyword>
<evidence type="ECO:0000259" key="7">
    <source>
        <dbReference type="Pfam" id="PF01171"/>
    </source>
</evidence>
<dbReference type="OrthoDB" id="434144at2759"/>
<reference evidence="8 9" key="1">
    <citation type="journal article" date="2015" name="Genome Announc.">
        <title>Draft Genome Sequence and Gene Annotation of the Entomopathogenic Fungus Verticillium hemipterigenum.</title>
        <authorList>
            <person name="Horn F."/>
            <person name="Habel A."/>
            <person name="Scharf D.H."/>
            <person name="Dworschak J."/>
            <person name="Brakhage A.A."/>
            <person name="Guthke R."/>
            <person name="Hertweck C."/>
            <person name="Linde J."/>
        </authorList>
    </citation>
    <scope>NUCLEOTIDE SEQUENCE [LARGE SCALE GENOMIC DNA]</scope>
</reference>
<accession>A0A0A1TCE1</accession>
<dbReference type="Proteomes" id="UP000039046">
    <property type="component" value="Unassembled WGS sequence"/>
</dbReference>
<sequence>MNPAAQAASALHRLPKPIGAAEFRDALLAICPPRFPAARHARPQRVGLAISGGVDSMALAFLFSCLIRSGEKLKIADHPLMGAYGVVVDHQLRPGSDVEASAVAKSLSKMHLRVMVSRMRWKHERENGIDPATLPNLESAARNNRYHILGATCHQRHISSLFLAHHRDDQYETVLMRLLAGHGYRGLRGMQAANAIPECYDMSGVHKSGLLDDQVKRLPALSFKPTNREIRGLRRSLQDDVRVSGDFESITSRLVLNQTSRFAGFVTRTHDPNQPYLKPLNIEDGGVWIYRPLLEFDKDRLIATCEANGVPWFEDATNADKTLTTRNAVRHLLRNHTLPKALQKENILRLSKRADKRATQEEDEAKRLIQREGVVRSFDSNAGTLRIRLPTIDVGRKRRINSAQRDATLKEKQKVLATVMVRKLIEFVTPDQSYIPLPNLDNVVRRLFPQLFSDSSSESSRKAFSIAGVLFEPLPNNRWLLSRAPYPANRPMPSRRLLDRKSGNPTVPPLSELSPLADTRISKRASWKTCKHHQLWDNRFWIRLASTLPNARFRILPFHPSHSKQFSRALPDEERKRLEKVLRAYAPGKIRFSLPGLYAVNEKWLGGTRDEGKDVYPDEAKNVGTLLALPSLGMHLPGLQRWVRYDIRYRNVDLDLLVKRKRHTYLRHSAAPTARWQRRREARTTAAASENKTIDIATLP</sequence>
<evidence type="ECO:0000313" key="8">
    <source>
        <dbReference type="EMBL" id="CEJ92454.1"/>
    </source>
</evidence>
<dbReference type="InterPro" id="IPR012094">
    <property type="entry name" value="tRNA_Ile_lys_synt"/>
</dbReference>
<dbReference type="CDD" id="cd01992">
    <property type="entry name" value="TilS_N"/>
    <property type="match status" value="1"/>
</dbReference>
<keyword evidence="2" id="KW-0436">Ligase</keyword>
<dbReference type="PANTHER" id="PTHR43033:SF1">
    <property type="entry name" value="TRNA(ILE)-LYSIDINE SYNTHASE-RELATED"/>
    <property type="match status" value="1"/>
</dbReference>
<organism evidence="8 9">
    <name type="scientific">[Torrubiella] hemipterigena</name>
    <dbReference type="NCBI Taxonomy" id="1531966"/>
    <lineage>
        <taxon>Eukaryota</taxon>
        <taxon>Fungi</taxon>
        <taxon>Dikarya</taxon>
        <taxon>Ascomycota</taxon>
        <taxon>Pezizomycotina</taxon>
        <taxon>Sordariomycetes</taxon>
        <taxon>Hypocreomycetidae</taxon>
        <taxon>Hypocreales</taxon>
        <taxon>Clavicipitaceae</taxon>
        <taxon>Clavicipitaceae incertae sedis</taxon>
        <taxon>'Torrubiella' clade</taxon>
    </lineage>
</organism>
<keyword evidence="9" id="KW-1185">Reference proteome</keyword>
<feature type="domain" description="tRNA(Ile)-lysidine/2-thiocytidine synthase N-terminal" evidence="7">
    <location>
        <begin position="286"/>
        <end position="331"/>
    </location>
</feature>
<dbReference type="AlphaFoldDB" id="A0A0A1TCE1"/>
<dbReference type="EMBL" id="CDHN01000004">
    <property type="protein sequence ID" value="CEJ92454.1"/>
    <property type="molecule type" value="Genomic_DNA"/>
</dbReference>
<evidence type="ECO:0000256" key="3">
    <source>
        <dbReference type="ARBA" id="ARBA00022694"/>
    </source>
</evidence>
<dbReference type="STRING" id="1531966.A0A0A1TCE1"/>
<dbReference type="PANTHER" id="PTHR43033">
    <property type="entry name" value="TRNA(ILE)-LYSIDINE SYNTHASE-RELATED"/>
    <property type="match status" value="1"/>
</dbReference>
<dbReference type="SUPFAM" id="SSF52402">
    <property type="entry name" value="Adenine nucleotide alpha hydrolases-like"/>
    <property type="match status" value="1"/>
</dbReference>
<comment type="catalytic activity">
    <reaction evidence="6">
        <text>cytidine(34) in tRNA(Ile2) + L-lysine + ATP = lysidine(34) in tRNA(Ile2) + AMP + diphosphate + H(+)</text>
        <dbReference type="Rhea" id="RHEA:43744"/>
        <dbReference type="Rhea" id="RHEA-COMP:10625"/>
        <dbReference type="Rhea" id="RHEA-COMP:10670"/>
        <dbReference type="ChEBI" id="CHEBI:15378"/>
        <dbReference type="ChEBI" id="CHEBI:30616"/>
        <dbReference type="ChEBI" id="CHEBI:32551"/>
        <dbReference type="ChEBI" id="CHEBI:33019"/>
        <dbReference type="ChEBI" id="CHEBI:82748"/>
        <dbReference type="ChEBI" id="CHEBI:83665"/>
        <dbReference type="ChEBI" id="CHEBI:456215"/>
        <dbReference type="EC" id="6.3.4.19"/>
    </reaction>
</comment>
<evidence type="ECO:0000256" key="1">
    <source>
        <dbReference type="ARBA" id="ARBA00013267"/>
    </source>
</evidence>